<dbReference type="Gene3D" id="1.10.150.240">
    <property type="entry name" value="Putative phosphatase, domain 2"/>
    <property type="match status" value="1"/>
</dbReference>
<dbReference type="SFLD" id="SFLDG01129">
    <property type="entry name" value="C1.5:_HAD__Beta-PGM__Phosphata"/>
    <property type="match status" value="1"/>
</dbReference>
<gene>
    <name evidence="1" type="ORF">DDY73_05960</name>
</gene>
<dbReference type="Gene3D" id="3.40.50.1000">
    <property type="entry name" value="HAD superfamily/HAD-like"/>
    <property type="match status" value="1"/>
</dbReference>
<comment type="caution">
    <text evidence="1">The sequence shown here is derived from an EMBL/GenBank/DDBJ whole genome shotgun (WGS) entry which is preliminary data.</text>
</comment>
<dbReference type="Proteomes" id="UP000262954">
    <property type="component" value="Unassembled WGS sequence"/>
</dbReference>
<name>A0A354M1Z4_9BACT</name>
<dbReference type="EMBL" id="DNWC01000082">
    <property type="protein sequence ID" value="HBJ08533.1"/>
    <property type="molecule type" value="Genomic_DNA"/>
</dbReference>
<dbReference type="InterPro" id="IPR023198">
    <property type="entry name" value="PGP-like_dom2"/>
</dbReference>
<proteinExistence type="predicted"/>
<dbReference type="CDD" id="cd02603">
    <property type="entry name" value="HAD_sEH-N_like"/>
    <property type="match status" value="1"/>
</dbReference>
<protein>
    <submittedName>
        <fullName evidence="1">HAD family phosphatase</fullName>
    </submittedName>
</protein>
<dbReference type="SFLD" id="SFLDS00003">
    <property type="entry name" value="Haloacid_Dehalogenase"/>
    <property type="match status" value="1"/>
</dbReference>
<reference evidence="1 2" key="1">
    <citation type="journal article" date="2018" name="Nat. Biotechnol.">
        <title>A standardized bacterial taxonomy based on genome phylogeny substantially revises the tree of life.</title>
        <authorList>
            <person name="Parks D.H."/>
            <person name="Chuvochina M."/>
            <person name="Waite D.W."/>
            <person name="Rinke C."/>
            <person name="Skarshewski A."/>
            <person name="Chaumeil P.A."/>
            <person name="Hugenholtz P."/>
        </authorList>
    </citation>
    <scope>NUCLEOTIDE SEQUENCE [LARGE SCALE GENOMIC DNA]</scope>
    <source>
        <strain evidence="1">UBA11482</strain>
    </source>
</reference>
<organism evidence="1 2">
    <name type="scientific">Coprobacter fastidiosus</name>
    <dbReference type="NCBI Taxonomy" id="1099853"/>
    <lineage>
        <taxon>Bacteria</taxon>
        <taxon>Pseudomonadati</taxon>
        <taxon>Bacteroidota</taxon>
        <taxon>Bacteroidia</taxon>
        <taxon>Bacteroidales</taxon>
        <taxon>Barnesiellaceae</taxon>
        <taxon>Coprobacter</taxon>
    </lineage>
</organism>
<dbReference type="NCBIfam" id="TIGR01509">
    <property type="entry name" value="HAD-SF-IA-v3"/>
    <property type="match status" value="1"/>
</dbReference>
<dbReference type="RefSeq" id="WP_022390281.1">
    <property type="nucleotide sequence ID" value="NZ_CAUAJF010000012.1"/>
</dbReference>
<dbReference type="PANTHER" id="PTHR43611">
    <property type="entry name" value="ALPHA-D-GLUCOSE 1-PHOSPHATE PHOSPHATASE"/>
    <property type="match status" value="1"/>
</dbReference>
<dbReference type="PRINTS" id="PR00413">
    <property type="entry name" value="HADHALOGNASE"/>
</dbReference>
<dbReference type="SUPFAM" id="SSF56784">
    <property type="entry name" value="HAD-like"/>
    <property type="match status" value="1"/>
</dbReference>
<dbReference type="AlphaFoldDB" id="A0A354M1Z4"/>
<evidence type="ECO:0000313" key="2">
    <source>
        <dbReference type="Proteomes" id="UP000262954"/>
    </source>
</evidence>
<dbReference type="InterPro" id="IPR036412">
    <property type="entry name" value="HAD-like_sf"/>
</dbReference>
<accession>A0A354M1Z4</accession>
<dbReference type="InterPro" id="IPR006439">
    <property type="entry name" value="HAD-SF_hydro_IA"/>
</dbReference>
<dbReference type="Pfam" id="PF00702">
    <property type="entry name" value="Hydrolase"/>
    <property type="match status" value="1"/>
</dbReference>
<dbReference type="PANTHER" id="PTHR43611:SF3">
    <property type="entry name" value="FLAVIN MONONUCLEOTIDE HYDROLASE 1, CHLOROPLATIC"/>
    <property type="match status" value="1"/>
</dbReference>
<evidence type="ECO:0000313" key="1">
    <source>
        <dbReference type="EMBL" id="HBJ08533.1"/>
    </source>
</evidence>
<dbReference type="InterPro" id="IPR023214">
    <property type="entry name" value="HAD_sf"/>
</dbReference>
<sequence length="204" mass="23693">MKNIKTIIFDLGGVLMDLDKQKCIEAFEDLGFSDITEYLGEYEQKGMFMDLEDGTISATEFRDEVRKHIGEAITDQQIDEAFNRFLVEIPEQKLTLLRQLHKSYRLFMLSNTNPIMFESRIPELFRIQGLNIPDYFDKLYLSYQLGVTKPSPKIFEKIIADSGILPQETLFLDDSQKNIDAARKFGFQTYLVAPREDFSFIFGL</sequence>